<dbReference type="AlphaFoldDB" id="A0A1B2AFU6"/>
<proteinExistence type="predicted"/>
<dbReference type="EMBL" id="CP016591">
    <property type="protein sequence ID" value="ANY21027.1"/>
    <property type="molecule type" value="Genomic_DNA"/>
</dbReference>
<gene>
    <name evidence="1" type="primary">relB2</name>
    <name evidence="1" type="ORF">A6F68_02532</name>
</gene>
<sequence>MNAPRNIFGKPSEDAVLHSDARARADAATGRTVPNAEVAAWLEKVGTPEEGPMPRRWLK</sequence>
<organism evidence="1 2">
    <name type="scientific">Tsuneonella dongtanensis</name>
    <dbReference type="NCBI Taxonomy" id="692370"/>
    <lineage>
        <taxon>Bacteria</taxon>
        <taxon>Pseudomonadati</taxon>
        <taxon>Pseudomonadota</taxon>
        <taxon>Alphaproteobacteria</taxon>
        <taxon>Sphingomonadales</taxon>
        <taxon>Erythrobacteraceae</taxon>
        <taxon>Tsuneonella</taxon>
    </lineage>
</organism>
<dbReference type="STRING" id="692370.A6F68_02532"/>
<evidence type="ECO:0000313" key="1">
    <source>
        <dbReference type="EMBL" id="ANY21027.1"/>
    </source>
</evidence>
<evidence type="ECO:0000313" key="2">
    <source>
        <dbReference type="Proteomes" id="UP000092932"/>
    </source>
</evidence>
<reference evidence="1 2" key="1">
    <citation type="submission" date="2016-07" db="EMBL/GenBank/DDBJ databases">
        <title>Complete genome sequence of Altererythrobacter dongtanensis KCTC 22672, a type strain with esterase isolated from tidal flat.</title>
        <authorList>
            <person name="Cheng H."/>
            <person name="Wu Y.-H."/>
            <person name="Zhou P."/>
            <person name="Huo Y.-Y."/>
            <person name="Wang C.-S."/>
            <person name="Xu X.-W."/>
        </authorList>
    </citation>
    <scope>NUCLEOTIDE SEQUENCE [LARGE SCALE GENOMIC DNA]</scope>
    <source>
        <strain evidence="1 2">KCTC 22672</strain>
    </source>
</reference>
<name>A0A1B2AFU6_9SPHN</name>
<dbReference type="Proteomes" id="UP000092932">
    <property type="component" value="Chromosome"/>
</dbReference>
<keyword evidence="2" id="KW-1185">Reference proteome</keyword>
<accession>A0A1B2AFU6</accession>
<dbReference type="KEGG" id="ado:A6F68_02532"/>
<protein>
    <submittedName>
        <fullName evidence="1">Antitoxin RelB2</fullName>
    </submittedName>
</protein>